<evidence type="ECO:0008006" key="5">
    <source>
        <dbReference type="Google" id="ProtNLM"/>
    </source>
</evidence>
<gene>
    <name evidence="3" type="ORF">ACMD2_01854</name>
</gene>
<reference evidence="3 4" key="1">
    <citation type="journal article" date="2016" name="DNA Res.">
        <title>The draft genome of MD-2 pineapple using hybrid error correction of long reads.</title>
        <authorList>
            <person name="Redwan R.M."/>
            <person name="Saidin A."/>
            <person name="Kumar S.V."/>
        </authorList>
    </citation>
    <scope>NUCLEOTIDE SEQUENCE [LARGE SCALE GENOMIC DNA]</scope>
    <source>
        <strain evidence="4">cv. MD2</strain>
        <tissue evidence="3">Leaf</tissue>
    </source>
</reference>
<keyword evidence="2" id="KW-0472">Membrane</keyword>
<feature type="transmembrane region" description="Helical" evidence="2">
    <location>
        <begin position="33"/>
        <end position="54"/>
    </location>
</feature>
<organism evidence="3 4">
    <name type="scientific">Ananas comosus</name>
    <name type="common">Pineapple</name>
    <name type="synonym">Ananas ananas</name>
    <dbReference type="NCBI Taxonomy" id="4615"/>
    <lineage>
        <taxon>Eukaryota</taxon>
        <taxon>Viridiplantae</taxon>
        <taxon>Streptophyta</taxon>
        <taxon>Embryophyta</taxon>
        <taxon>Tracheophyta</taxon>
        <taxon>Spermatophyta</taxon>
        <taxon>Magnoliopsida</taxon>
        <taxon>Liliopsida</taxon>
        <taxon>Poales</taxon>
        <taxon>Bromeliaceae</taxon>
        <taxon>Bromelioideae</taxon>
        <taxon>Ananas</taxon>
    </lineage>
</organism>
<feature type="region of interest" description="Disordered" evidence="1">
    <location>
        <begin position="61"/>
        <end position="101"/>
    </location>
</feature>
<feature type="compositionally biased region" description="Low complexity" evidence="1">
    <location>
        <begin position="1"/>
        <end position="13"/>
    </location>
</feature>
<dbReference type="PANTHER" id="PTHR34364">
    <property type="entry name" value="WAS/WASL-INTERACTING FAMILY PROTEIN"/>
    <property type="match status" value="1"/>
</dbReference>
<keyword evidence="2" id="KW-0812">Transmembrane</keyword>
<dbReference type="STRING" id="4615.A0A199VED9"/>
<dbReference type="PANTHER" id="PTHR34364:SF1">
    <property type="entry name" value="WAS_WASL-INTERACTING FAMILY PROTEIN"/>
    <property type="match status" value="1"/>
</dbReference>
<proteinExistence type="predicted"/>
<sequence length="149" mass="16104">MASSSSPQGAPSSAAPPPPPPPPPPPSAAKKGFLRRVLPLLLTANLAVGVYIFARTYQKDTDKKEDEAAVAVPASTTAATATEKTSGVPAPQPVTVLPPVSEEEQRELFKWILEEKRKVKPRDKSERKKIDEEKALLKEFIRAKSLPSL</sequence>
<dbReference type="EMBL" id="LSRQ01002110">
    <property type="protein sequence ID" value="OAY75383.1"/>
    <property type="molecule type" value="Genomic_DNA"/>
</dbReference>
<name>A0A199VED9_ANACO</name>
<accession>A0A199VED9</accession>
<keyword evidence="2" id="KW-1133">Transmembrane helix</keyword>
<protein>
    <recommendedName>
        <fullName evidence="5">WAS/WASL-interacting protein family member 3-like</fullName>
    </recommendedName>
</protein>
<feature type="region of interest" description="Disordered" evidence="1">
    <location>
        <begin position="1"/>
        <end position="30"/>
    </location>
</feature>
<evidence type="ECO:0000256" key="1">
    <source>
        <dbReference type="SAM" id="MobiDB-lite"/>
    </source>
</evidence>
<feature type="compositionally biased region" description="Pro residues" evidence="1">
    <location>
        <begin position="14"/>
        <end position="27"/>
    </location>
</feature>
<dbReference type="Proteomes" id="UP000092600">
    <property type="component" value="Unassembled WGS sequence"/>
</dbReference>
<dbReference type="AlphaFoldDB" id="A0A199VED9"/>
<evidence type="ECO:0000313" key="3">
    <source>
        <dbReference type="EMBL" id="OAY75383.1"/>
    </source>
</evidence>
<evidence type="ECO:0000256" key="2">
    <source>
        <dbReference type="SAM" id="Phobius"/>
    </source>
</evidence>
<comment type="caution">
    <text evidence="3">The sequence shown here is derived from an EMBL/GenBank/DDBJ whole genome shotgun (WGS) entry which is preliminary data.</text>
</comment>
<dbReference type="SUPFAM" id="SSF101447">
    <property type="entry name" value="Formin homology 2 domain (FH2 domain)"/>
    <property type="match status" value="1"/>
</dbReference>
<feature type="compositionally biased region" description="Low complexity" evidence="1">
    <location>
        <begin position="69"/>
        <end position="82"/>
    </location>
</feature>
<evidence type="ECO:0000313" key="4">
    <source>
        <dbReference type="Proteomes" id="UP000092600"/>
    </source>
</evidence>